<dbReference type="EMBL" id="PDCJ01000001">
    <property type="protein sequence ID" value="PEG31506.1"/>
    <property type="molecule type" value="Genomic_DNA"/>
</dbReference>
<organism evidence="3 4">
    <name type="scientific">Clostridium neonatale</name>
    <dbReference type="NCBI Taxonomy" id="137838"/>
    <lineage>
        <taxon>Bacteria</taxon>
        <taxon>Bacillati</taxon>
        <taxon>Bacillota</taxon>
        <taxon>Clostridia</taxon>
        <taxon>Eubacteriales</taxon>
        <taxon>Clostridiaceae</taxon>
        <taxon>Clostridium</taxon>
    </lineage>
</organism>
<dbReference type="Proteomes" id="UP000220840">
    <property type="component" value="Unassembled WGS sequence"/>
</dbReference>
<evidence type="ECO:0000313" key="4">
    <source>
        <dbReference type="Proteomes" id="UP000220840"/>
    </source>
</evidence>
<reference evidence="2" key="2">
    <citation type="submission" date="2022-10" db="EMBL/GenBank/DDBJ databases">
        <authorList>
            <person name="Aires J."/>
            <person name="Mesa V."/>
        </authorList>
    </citation>
    <scope>NUCLEOTIDE SEQUENCE</scope>
    <source>
        <strain evidence="2">Clostridium neonatale JD116</strain>
    </source>
</reference>
<dbReference type="RefSeq" id="WP_097919300.1">
    <property type="nucleotide sequence ID" value="NZ_CAKJVD010000038.1"/>
</dbReference>
<dbReference type="AlphaFoldDB" id="A0A2A7MIK5"/>
<dbReference type="EMBL" id="CAMTCP010000238">
    <property type="protein sequence ID" value="CAI3621246.1"/>
    <property type="molecule type" value="Genomic_DNA"/>
</dbReference>
<evidence type="ECO:0000313" key="3">
    <source>
        <dbReference type="EMBL" id="PEG31506.1"/>
    </source>
</evidence>
<comment type="caution">
    <text evidence="3">The sequence shown here is derived from an EMBL/GenBank/DDBJ whole genome shotgun (WGS) entry which is preliminary data.</text>
</comment>
<proteinExistence type="predicted"/>
<protein>
    <submittedName>
        <fullName evidence="3">Uncharacterized protein</fullName>
    </submittedName>
</protein>
<feature type="region of interest" description="Disordered" evidence="1">
    <location>
        <begin position="1"/>
        <end position="51"/>
    </location>
</feature>
<name>A0A2A7MIK5_9CLOT</name>
<evidence type="ECO:0000313" key="2">
    <source>
        <dbReference type="EMBL" id="CAI3621246.1"/>
    </source>
</evidence>
<feature type="compositionally biased region" description="Polar residues" evidence="1">
    <location>
        <begin position="16"/>
        <end position="34"/>
    </location>
</feature>
<evidence type="ECO:0000256" key="1">
    <source>
        <dbReference type="SAM" id="MobiDB-lite"/>
    </source>
</evidence>
<dbReference type="GeneID" id="68879541"/>
<gene>
    <name evidence="2" type="ORF">CNEO2_400032</name>
    <name evidence="3" type="ORF">CQ394_07310</name>
</gene>
<reference evidence="3 4" key="1">
    <citation type="submission" date="2017-10" db="EMBL/GenBank/DDBJ databases">
        <title>Effective Description of Clostridium neonatale sp. nov. linked to necrotizing enterocolitis in neonates and a clarification of species assignable to the genus Clostridium (Prazmowski 1880) emend. Lawson and Rainey 2016.</title>
        <authorList>
            <person name="Bernard K."/>
            <person name="Burdz T."/>
            <person name="Wiebe D."/>
            <person name="Balcewich B."/>
            <person name="Alfa M."/>
            <person name="Bernier A.-M."/>
        </authorList>
    </citation>
    <scope>NUCLEOTIDE SEQUENCE [LARGE SCALE GENOMIC DNA]</scope>
    <source>
        <strain evidence="3 4">LCDC99A005</strain>
    </source>
</reference>
<accession>A0A2A7MIK5</accession>
<dbReference type="Proteomes" id="UP001189143">
    <property type="component" value="Unassembled WGS sequence"/>
</dbReference>
<keyword evidence="4" id="KW-1185">Reference proteome</keyword>
<sequence>MKNNNSRDYSKKSYLRNGSKTQGQYSKSSFNTTIEAPGINESGAEAKKRGF</sequence>
<dbReference type="STRING" id="137838.GCA_001458595_02931"/>